<accession>A0ABN6FCL7</accession>
<organism evidence="2 3">
    <name type="scientific">Sinomonas cyclohexanicum</name>
    <name type="common">Corynebacterium cyclohexanicum</name>
    <dbReference type="NCBI Taxonomy" id="322009"/>
    <lineage>
        <taxon>Bacteria</taxon>
        <taxon>Bacillati</taxon>
        <taxon>Actinomycetota</taxon>
        <taxon>Actinomycetes</taxon>
        <taxon>Micrococcales</taxon>
        <taxon>Micrococcaceae</taxon>
        <taxon>Sinomonas</taxon>
    </lineage>
</organism>
<dbReference type="Proteomes" id="UP001319861">
    <property type="component" value="Chromosome"/>
</dbReference>
<evidence type="ECO:0000313" key="3">
    <source>
        <dbReference type="Proteomes" id="UP001319861"/>
    </source>
</evidence>
<reference evidence="2 3" key="1">
    <citation type="journal article" date="2021" name="J. Biosci. Bioeng.">
        <title>Identification and characterization of a chc gene cluster responsible for the aromatization pathway of cyclohexanecarboxylate degradation in Sinomonas cyclohexanicum ATCC 51369.</title>
        <authorList>
            <person name="Yamamoto T."/>
            <person name="Hasegawa Y."/>
            <person name="Lau P.C.K."/>
            <person name="Iwaki H."/>
        </authorList>
    </citation>
    <scope>NUCLEOTIDE SEQUENCE [LARGE SCALE GENOMIC DNA]</scope>
    <source>
        <strain evidence="2 3">ATCC 51369</strain>
    </source>
</reference>
<evidence type="ECO:0000313" key="2">
    <source>
        <dbReference type="EMBL" id="BCT74330.1"/>
    </source>
</evidence>
<sequence>MLRIRDSVAGMIIEPNTPMSARAAMSWPGVAANAAAAETSAKPVAPMSRTRRRPILSPIDPIGTRRPARTSE</sequence>
<gene>
    <name evidence="2" type="ORF">SCMU_01720</name>
</gene>
<feature type="region of interest" description="Disordered" evidence="1">
    <location>
        <begin position="38"/>
        <end position="72"/>
    </location>
</feature>
<proteinExistence type="predicted"/>
<protein>
    <submittedName>
        <fullName evidence="2">Uncharacterized protein</fullName>
    </submittedName>
</protein>
<evidence type="ECO:0000256" key="1">
    <source>
        <dbReference type="SAM" id="MobiDB-lite"/>
    </source>
</evidence>
<keyword evidence="3" id="KW-1185">Reference proteome</keyword>
<dbReference type="EMBL" id="AP024525">
    <property type="protein sequence ID" value="BCT74330.1"/>
    <property type="molecule type" value="Genomic_DNA"/>
</dbReference>
<name>A0ABN6FCL7_SINCY</name>